<organism evidence="8 9">
    <name type="scientific">Advenella kashmirensis (strain DSM 17095 / LMG 22695 / WT001)</name>
    <name type="common">Tetrathiobacter kashmirensis</name>
    <dbReference type="NCBI Taxonomy" id="1036672"/>
    <lineage>
        <taxon>Bacteria</taxon>
        <taxon>Pseudomonadati</taxon>
        <taxon>Pseudomonadota</taxon>
        <taxon>Betaproteobacteria</taxon>
        <taxon>Burkholderiales</taxon>
        <taxon>Alcaligenaceae</taxon>
    </lineage>
</organism>
<evidence type="ECO:0000256" key="1">
    <source>
        <dbReference type="ARBA" id="ARBA00004141"/>
    </source>
</evidence>
<feature type="transmembrane region" description="Helical" evidence="6">
    <location>
        <begin position="280"/>
        <end position="297"/>
    </location>
</feature>
<keyword evidence="5 6" id="KW-0472">Membrane</keyword>
<name>I3UC18_ADVKW</name>
<gene>
    <name evidence="8" type="ordered locus">TKWG_11810</name>
</gene>
<keyword evidence="4 6" id="KW-1133">Transmembrane helix</keyword>
<evidence type="ECO:0000313" key="8">
    <source>
        <dbReference type="EMBL" id="AFK62556.1"/>
    </source>
</evidence>
<feature type="transmembrane region" description="Helical" evidence="6">
    <location>
        <begin position="158"/>
        <end position="177"/>
    </location>
</feature>
<evidence type="ECO:0000256" key="6">
    <source>
        <dbReference type="SAM" id="Phobius"/>
    </source>
</evidence>
<feature type="transmembrane region" description="Helical" evidence="6">
    <location>
        <begin position="44"/>
        <end position="62"/>
    </location>
</feature>
<dbReference type="OrthoDB" id="9809509at2"/>
<dbReference type="Pfam" id="PF00892">
    <property type="entry name" value="EamA"/>
    <property type="match status" value="2"/>
</dbReference>
<dbReference type="InterPro" id="IPR000620">
    <property type="entry name" value="EamA_dom"/>
</dbReference>
<dbReference type="InterPro" id="IPR037185">
    <property type="entry name" value="EmrE-like"/>
</dbReference>
<sequence>MTPAPSPSPTLWWSWGAPIVFILLWSSGFSFGKIGLQYAEPLTLLSLRYACVVLALLPIQKLMGLSWPATRREWTNICIVGLLIQFMYFSFSYVGMKQGVSAGTVALIVSLQPILVGISAPQLTGERQSRLQWLGLGLGLTGAVIVIASGSSLQAGSWFGLVLVIISLFAMTAGVLYERVSSTSGAGTHPVTANIIQCAIGLVFCLPLALLMETNHVELTWQFGGALAYLVLCNSIITISLLLAMVRRQQAAKVSALFFLVPACASVVAMFMLGETMAPAGWIGMAVAITGVLLASTRRRCVPERHRPSPISDK</sequence>
<dbReference type="AlphaFoldDB" id="I3UC18"/>
<dbReference type="KEGG" id="aka:TKWG_11810"/>
<evidence type="ECO:0000256" key="2">
    <source>
        <dbReference type="ARBA" id="ARBA00007362"/>
    </source>
</evidence>
<proteinExistence type="inferred from homology"/>
<evidence type="ECO:0000256" key="4">
    <source>
        <dbReference type="ARBA" id="ARBA00022989"/>
    </source>
</evidence>
<dbReference type="HOGENOM" id="CLU_033863_10_0_4"/>
<dbReference type="EMBL" id="CP003555">
    <property type="protein sequence ID" value="AFK62556.1"/>
    <property type="molecule type" value="Genomic_DNA"/>
</dbReference>
<dbReference type="STRING" id="1036672.TKWG_11810"/>
<comment type="similarity">
    <text evidence="2">Belongs to the EamA transporter family.</text>
</comment>
<dbReference type="InterPro" id="IPR050638">
    <property type="entry name" value="AA-Vitamin_Transporters"/>
</dbReference>
<evidence type="ECO:0000256" key="3">
    <source>
        <dbReference type="ARBA" id="ARBA00022692"/>
    </source>
</evidence>
<feature type="domain" description="EamA" evidence="7">
    <location>
        <begin position="159"/>
        <end position="296"/>
    </location>
</feature>
<feature type="domain" description="EamA" evidence="7">
    <location>
        <begin position="20"/>
        <end position="147"/>
    </location>
</feature>
<comment type="subcellular location">
    <subcellularLocation>
        <location evidence="1">Membrane</location>
        <topology evidence="1">Multi-pass membrane protein</topology>
    </subcellularLocation>
</comment>
<dbReference type="GO" id="GO:0016020">
    <property type="term" value="C:membrane"/>
    <property type="evidence" value="ECO:0007669"/>
    <property type="project" value="UniProtKB-SubCell"/>
</dbReference>
<dbReference type="SUPFAM" id="SSF103481">
    <property type="entry name" value="Multidrug resistance efflux transporter EmrE"/>
    <property type="match status" value="2"/>
</dbReference>
<dbReference type="RefSeq" id="WP_014750647.1">
    <property type="nucleotide sequence ID" value="NC_017964.1"/>
</dbReference>
<evidence type="ECO:0000259" key="7">
    <source>
        <dbReference type="Pfam" id="PF00892"/>
    </source>
</evidence>
<dbReference type="PANTHER" id="PTHR32322:SF2">
    <property type="entry name" value="EAMA DOMAIN-CONTAINING PROTEIN"/>
    <property type="match status" value="1"/>
</dbReference>
<protein>
    <recommendedName>
        <fullName evidence="7">EamA domain-containing protein</fullName>
    </recommendedName>
</protein>
<evidence type="ECO:0000313" key="9">
    <source>
        <dbReference type="Proteomes" id="UP000005267"/>
    </source>
</evidence>
<keyword evidence="9" id="KW-1185">Reference proteome</keyword>
<feature type="transmembrane region" description="Helical" evidence="6">
    <location>
        <begin position="133"/>
        <end position="152"/>
    </location>
</feature>
<feature type="transmembrane region" description="Helical" evidence="6">
    <location>
        <begin position="189"/>
        <end position="211"/>
    </location>
</feature>
<accession>I3UC18</accession>
<reference evidence="8 9" key="1">
    <citation type="journal article" date="2011" name="J. Bacteriol.">
        <title>Whole-genome shotgun sequencing of the sulfur-oxidizing chemoautotroph Tetrathiobacter kashmirensis.</title>
        <authorList>
            <person name="Ghosh W."/>
            <person name="George A."/>
            <person name="Agarwal A."/>
            <person name="Raj P."/>
            <person name="Alam M."/>
            <person name="Pyne P."/>
            <person name="Das Gupta S.K."/>
        </authorList>
    </citation>
    <scope>NUCLEOTIDE SEQUENCE [LARGE SCALE GENOMIC DNA]</scope>
    <source>
        <strain evidence="8 9">WT001</strain>
    </source>
</reference>
<reference evidence="9" key="2">
    <citation type="journal article" date="2013" name="PLoS ONE">
        <title>Genome implosion elicits host-confinement in Alcaligenaceae: evidence from the comparative genomics of Tetrathiobacter kashmirensis, a pathogen in the making.</title>
        <authorList>
            <person name="Ghosh W."/>
            <person name="Alam M."/>
            <person name="Roy C."/>
            <person name="Pyne P."/>
            <person name="George A."/>
            <person name="Chakraborty R."/>
            <person name="Majumder S."/>
            <person name="Agarwal A."/>
            <person name="Chakraborty S."/>
            <person name="Majumdar S."/>
            <person name="Gupta S.K."/>
        </authorList>
    </citation>
    <scope>NUCLEOTIDE SEQUENCE [LARGE SCALE GENOMIC DNA]</scope>
    <source>
        <strain evidence="9">WT001</strain>
    </source>
</reference>
<keyword evidence="3 6" id="KW-0812">Transmembrane</keyword>
<feature type="transmembrane region" description="Helical" evidence="6">
    <location>
        <begin position="223"/>
        <end position="244"/>
    </location>
</feature>
<evidence type="ECO:0000256" key="5">
    <source>
        <dbReference type="ARBA" id="ARBA00023136"/>
    </source>
</evidence>
<feature type="transmembrane region" description="Helical" evidence="6">
    <location>
        <begin position="12"/>
        <end position="32"/>
    </location>
</feature>
<feature type="transmembrane region" description="Helical" evidence="6">
    <location>
        <begin position="100"/>
        <end position="121"/>
    </location>
</feature>
<dbReference type="PANTHER" id="PTHR32322">
    <property type="entry name" value="INNER MEMBRANE TRANSPORTER"/>
    <property type="match status" value="1"/>
</dbReference>
<dbReference type="Proteomes" id="UP000005267">
    <property type="component" value="Chromosome"/>
</dbReference>
<feature type="transmembrane region" description="Helical" evidence="6">
    <location>
        <begin position="256"/>
        <end position="274"/>
    </location>
</feature>